<evidence type="ECO:0000313" key="2">
    <source>
        <dbReference type="Proteomes" id="UP000004959"/>
    </source>
</evidence>
<dbReference type="RefSeq" id="WP_007744584.1">
    <property type="nucleotide sequence ID" value="NZ_CM001398.1"/>
</dbReference>
<reference evidence="1 2" key="1">
    <citation type="journal article" date="2012" name="PLoS ONE">
        <title>Functional divergence in the genus oenococcus as predicted by genome sequencing of the newly-described species, Oenococcus kitaharae.</title>
        <authorList>
            <person name="Borneman A.R."/>
            <person name="McCarthy J.M."/>
            <person name="Chambers P.J."/>
            <person name="Bartowsky E.J."/>
        </authorList>
    </citation>
    <scope>NUCLEOTIDE SEQUENCE [LARGE SCALE GENOMIC DNA]</scope>
    <source>
        <strain evidence="2">DSM17330</strain>
    </source>
</reference>
<organism evidence="1 2">
    <name type="scientific">Oenococcus kitaharae DSM 17330</name>
    <dbReference type="NCBI Taxonomy" id="1045004"/>
    <lineage>
        <taxon>Bacteria</taxon>
        <taxon>Bacillati</taxon>
        <taxon>Bacillota</taxon>
        <taxon>Bacilli</taxon>
        <taxon>Lactobacillales</taxon>
        <taxon>Lactobacillaceae</taxon>
        <taxon>Oenococcus</taxon>
    </lineage>
</organism>
<dbReference type="SUPFAM" id="SSF51658">
    <property type="entry name" value="Xylose isomerase-like"/>
    <property type="match status" value="1"/>
</dbReference>
<dbReference type="AlphaFoldDB" id="G9WHM3"/>
<evidence type="ECO:0000313" key="1">
    <source>
        <dbReference type="EMBL" id="EHN58362.1"/>
    </source>
</evidence>
<keyword evidence="2" id="KW-1185">Reference proteome</keyword>
<dbReference type="EMBL" id="AFVZ01000001">
    <property type="protein sequence ID" value="EHN58362.1"/>
    <property type="molecule type" value="Genomic_DNA"/>
</dbReference>
<dbReference type="PATRIC" id="fig|1045004.4.peg.239"/>
<dbReference type="InterPro" id="IPR036237">
    <property type="entry name" value="Xyl_isomerase-like_sf"/>
</dbReference>
<accession>G9WHM3</accession>
<proteinExistence type="predicted"/>
<dbReference type="HOGENOM" id="CLU_068005_1_0_9"/>
<name>G9WHM3_9LACO</name>
<dbReference type="OrthoDB" id="2237247at2"/>
<comment type="caution">
    <text evidence="1">The sequence shown here is derived from an EMBL/GenBank/DDBJ whole genome shotgun (WGS) entry which is preliminary data.</text>
</comment>
<dbReference type="Gene3D" id="3.20.20.150">
    <property type="entry name" value="Divalent-metal-dependent TIM barrel enzymes"/>
    <property type="match status" value="1"/>
</dbReference>
<sequence>MKNNQIVINTLVLQQQHDKGQTQTALVDQLVNAGIWRIELRREYFHFFLQEMEALNYAKLGKRLTLFYSVPDVLFIQGQVNPKLLQYFAEAKLFGASYVKLNVGDFASFHGDLQRELGSILPKSIELNVENDQTPLSGSAENIESFLKNAKDHHVKVGFVNDLGNWVFTKQDPFTATKRLNSFTNYLHVKDYVMENGQPKTVAIDQGNLDWRALLNLTAGDLPVALEYPVESMTQLQLDISILEKYIESRP</sequence>
<dbReference type="Proteomes" id="UP000004959">
    <property type="component" value="Chromosome"/>
</dbReference>
<protein>
    <submittedName>
        <fullName evidence="1">Sugar phosphate isomerase/epimerase</fullName>
    </submittedName>
</protein>
<gene>
    <name evidence="1" type="ORF">OKIT_0237</name>
</gene>
<keyword evidence="1" id="KW-0413">Isomerase</keyword>
<dbReference type="eggNOG" id="COG1082">
    <property type="taxonomic scope" value="Bacteria"/>
</dbReference>
<dbReference type="STRING" id="336988.NT96_04380"/>
<dbReference type="GO" id="GO:0016853">
    <property type="term" value="F:isomerase activity"/>
    <property type="evidence" value="ECO:0007669"/>
    <property type="project" value="UniProtKB-KW"/>
</dbReference>